<keyword evidence="3" id="KW-1185">Reference proteome</keyword>
<comment type="caution">
    <text evidence="2">The sequence shown here is derived from an EMBL/GenBank/DDBJ whole genome shotgun (WGS) entry which is preliminary data.</text>
</comment>
<dbReference type="PANTHER" id="PTHR43792:SF1">
    <property type="entry name" value="N-ACETYLTRANSFERASE DOMAIN-CONTAINING PROTEIN"/>
    <property type="match status" value="1"/>
</dbReference>
<evidence type="ECO:0000313" key="3">
    <source>
        <dbReference type="Proteomes" id="UP000282323"/>
    </source>
</evidence>
<organism evidence="2 3">
    <name type="scientific">Natrarchaeobius chitinivorans</name>
    <dbReference type="NCBI Taxonomy" id="1679083"/>
    <lineage>
        <taxon>Archaea</taxon>
        <taxon>Methanobacteriati</taxon>
        <taxon>Methanobacteriota</taxon>
        <taxon>Stenosarchaea group</taxon>
        <taxon>Halobacteria</taxon>
        <taxon>Halobacteriales</taxon>
        <taxon>Natrialbaceae</taxon>
        <taxon>Natrarchaeobius</taxon>
    </lineage>
</organism>
<dbReference type="EMBL" id="REGA01000020">
    <property type="protein sequence ID" value="RQG91834.1"/>
    <property type="molecule type" value="Genomic_DNA"/>
</dbReference>
<dbReference type="GO" id="GO:0016747">
    <property type="term" value="F:acyltransferase activity, transferring groups other than amino-acyl groups"/>
    <property type="evidence" value="ECO:0007669"/>
    <property type="project" value="InterPro"/>
</dbReference>
<dbReference type="RefSeq" id="WP_124197110.1">
    <property type="nucleotide sequence ID" value="NZ_REGA01000020.1"/>
</dbReference>
<dbReference type="PANTHER" id="PTHR43792">
    <property type="entry name" value="GNAT FAMILY, PUTATIVE (AFU_ORTHOLOGUE AFUA_3G00765)-RELATED-RELATED"/>
    <property type="match status" value="1"/>
</dbReference>
<evidence type="ECO:0000259" key="1">
    <source>
        <dbReference type="PROSITE" id="PS51186"/>
    </source>
</evidence>
<name>A0A3N6LVX1_NATCH</name>
<evidence type="ECO:0000313" key="2">
    <source>
        <dbReference type="EMBL" id="RQG91834.1"/>
    </source>
</evidence>
<dbReference type="Pfam" id="PF13302">
    <property type="entry name" value="Acetyltransf_3"/>
    <property type="match status" value="1"/>
</dbReference>
<accession>A0A3N6LVX1</accession>
<dbReference type="OrthoDB" id="120213at2157"/>
<sequence>MHATLEATDRPFPETLRTDRLLLEQACRQNVSAFEFYRIRASDDGIDEVAEYLPWEPDDSPRETADRLDRFGREWKNGTVARYFVRPRADEPDAGTLAGVAKLEVDRVRETGSLGIWLRKRFWGRGYAGERAGALLEMAFDRLDLEIVEVVHQNGNDRSRRAIERYVESYGGEYQGRLRNWRTDGDDVVDAHRYTITAAEYDDAVDGQ</sequence>
<proteinExistence type="predicted"/>
<dbReference type="InterPro" id="IPR000182">
    <property type="entry name" value="GNAT_dom"/>
</dbReference>
<reference evidence="2 3" key="1">
    <citation type="submission" date="2018-10" db="EMBL/GenBank/DDBJ databases">
        <title>Natrarchaeobius chitinivorans gen. nov., sp. nov., and Natrarchaeobius haloalkaliphilus sp. nov., alkaliphilic, chitin-utilizing haloarchaea from hypersaline alkaline lakes.</title>
        <authorList>
            <person name="Sorokin D.Y."/>
            <person name="Elcheninov A.G."/>
            <person name="Kostrikina N.A."/>
            <person name="Bale N.J."/>
            <person name="Sinninghe Damste J.S."/>
            <person name="Khijniak T.V."/>
            <person name="Kublanov I.V."/>
            <person name="Toshchakov S.V."/>
        </authorList>
    </citation>
    <scope>NUCLEOTIDE SEQUENCE [LARGE SCALE GENOMIC DNA]</scope>
    <source>
        <strain evidence="2 3">AArcht4T</strain>
    </source>
</reference>
<dbReference type="Gene3D" id="3.40.630.30">
    <property type="match status" value="1"/>
</dbReference>
<feature type="domain" description="N-acetyltransferase" evidence="1">
    <location>
        <begin position="37"/>
        <end position="195"/>
    </location>
</feature>
<protein>
    <submittedName>
        <fullName evidence="2">N-acetyltransferase</fullName>
    </submittedName>
</protein>
<dbReference type="PROSITE" id="PS51186">
    <property type="entry name" value="GNAT"/>
    <property type="match status" value="1"/>
</dbReference>
<dbReference type="AlphaFoldDB" id="A0A3N6LVX1"/>
<dbReference type="InterPro" id="IPR016181">
    <property type="entry name" value="Acyl_CoA_acyltransferase"/>
</dbReference>
<dbReference type="InterPro" id="IPR051531">
    <property type="entry name" value="N-acetyltransferase"/>
</dbReference>
<dbReference type="Proteomes" id="UP000282323">
    <property type="component" value="Unassembled WGS sequence"/>
</dbReference>
<keyword evidence="2" id="KW-0808">Transferase</keyword>
<dbReference type="SUPFAM" id="SSF55729">
    <property type="entry name" value="Acyl-CoA N-acyltransferases (Nat)"/>
    <property type="match status" value="1"/>
</dbReference>
<gene>
    <name evidence="2" type="ORF">EA473_18770</name>
</gene>